<dbReference type="CDD" id="cd00885">
    <property type="entry name" value="cinA"/>
    <property type="match status" value="1"/>
</dbReference>
<dbReference type="Proteomes" id="UP001142153">
    <property type="component" value="Unassembled WGS sequence"/>
</dbReference>
<dbReference type="SMART" id="SM00852">
    <property type="entry name" value="MoCF_biosynth"/>
    <property type="match status" value="1"/>
</dbReference>
<dbReference type="InterPro" id="IPR008136">
    <property type="entry name" value="CinA_C"/>
</dbReference>
<dbReference type="Pfam" id="PF02464">
    <property type="entry name" value="CinA"/>
    <property type="match status" value="1"/>
</dbReference>
<dbReference type="Pfam" id="PF00994">
    <property type="entry name" value="MoCF_biosynth"/>
    <property type="match status" value="1"/>
</dbReference>
<dbReference type="NCBIfam" id="TIGR00199">
    <property type="entry name" value="PncC_domain"/>
    <property type="match status" value="1"/>
</dbReference>
<dbReference type="InterPro" id="IPR001453">
    <property type="entry name" value="MoaB/Mog_dom"/>
</dbReference>
<dbReference type="InterPro" id="IPR036425">
    <property type="entry name" value="MoaB/Mog-like_dom_sf"/>
</dbReference>
<organism evidence="3 4">
    <name type="scientific">Mycobacterium hippophais</name>
    <dbReference type="NCBI Taxonomy" id="3016340"/>
    <lineage>
        <taxon>Bacteria</taxon>
        <taxon>Bacillati</taxon>
        <taxon>Actinomycetota</taxon>
        <taxon>Actinomycetes</taxon>
        <taxon>Mycobacteriales</taxon>
        <taxon>Mycobacteriaceae</taxon>
        <taxon>Mycobacterium</taxon>
    </lineage>
</organism>
<evidence type="ECO:0000256" key="1">
    <source>
        <dbReference type="HAMAP-Rule" id="MF_00226"/>
    </source>
</evidence>
<dbReference type="RefSeq" id="WP_269895646.1">
    <property type="nucleotide sequence ID" value="NZ_JAPZPY010000009.1"/>
</dbReference>
<dbReference type="Gene3D" id="3.90.950.20">
    <property type="entry name" value="CinA-like"/>
    <property type="match status" value="1"/>
</dbReference>
<dbReference type="InterPro" id="IPR036653">
    <property type="entry name" value="CinA-like_C"/>
</dbReference>
<gene>
    <name evidence="3" type="ORF">O6P37_19710</name>
</gene>
<dbReference type="NCBIfam" id="NF001813">
    <property type="entry name" value="PRK00549.1"/>
    <property type="match status" value="1"/>
</dbReference>
<comment type="similarity">
    <text evidence="1">Belongs to the CinA family.</text>
</comment>
<evidence type="ECO:0000313" key="4">
    <source>
        <dbReference type="Proteomes" id="UP001142153"/>
    </source>
</evidence>
<dbReference type="InterPro" id="IPR050101">
    <property type="entry name" value="CinA"/>
</dbReference>
<dbReference type="PANTHER" id="PTHR13939:SF0">
    <property type="entry name" value="NMN AMIDOHYDROLASE-LIKE PROTEIN YFAY"/>
    <property type="match status" value="1"/>
</dbReference>
<accession>A0ABT4PWZ9</accession>
<reference evidence="3" key="1">
    <citation type="submission" date="2022-12" db="EMBL/GenBank/DDBJ databases">
        <authorList>
            <person name="Deng Y."/>
            <person name="Zhang Y.-Q."/>
        </authorList>
    </citation>
    <scope>NUCLEOTIDE SEQUENCE</scope>
    <source>
        <strain evidence="3">CPCC 205372</strain>
    </source>
</reference>
<proteinExistence type="inferred from homology"/>
<dbReference type="SUPFAM" id="SSF142433">
    <property type="entry name" value="CinA-like"/>
    <property type="match status" value="1"/>
</dbReference>
<dbReference type="EMBL" id="JAPZPY010000009">
    <property type="protein sequence ID" value="MCZ8381100.1"/>
    <property type="molecule type" value="Genomic_DNA"/>
</dbReference>
<dbReference type="PIRSF" id="PIRSF006728">
    <property type="entry name" value="CinA"/>
    <property type="match status" value="1"/>
</dbReference>
<protein>
    <recommendedName>
        <fullName evidence="1">CinA-like protein</fullName>
    </recommendedName>
</protein>
<dbReference type="InterPro" id="IPR008135">
    <property type="entry name" value="Competence-induced_CinA"/>
</dbReference>
<dbReference type="NCBIfam" id="TIGR00200">
    <property type="entry name" value="cinA_nterm"/>
    <property type="match status" value="1"/>
</dbReference>
<evidence type="ECO:0000259" key="2">
    <source>
        <dbReference type="SMART" id="SM00852"/>
    </source>
</evidence>
<name>A0ABT4PWZ9_9MYCO</name>
<dbReference type="HAMAP" id="MF_00226_B">
    <property type="entry name" value="CinA_B"/>
    <property type="match status" value="1"/>
</dbReference>
<keyword evidence="4" id="KW-1185">Reference proteome</keyword>
<dbReference type="Gene3D" id="3.40.980.10">
    <property type="entry name" value="MoaB/Mog-like domain"/>
    <property type="match status" value="1"/>
</dbReference>
<comment type="caution">
    <text evidence="3">The sequence shown here is derived from an EMBL/GenBank/DDBJ whole genome shotgun (WGS) entry which is preliminary data.</text>
</comment>
<sequence>MAVRAGIVVTGTEVLTGRVQDRNGPWLADRLLELGVDLAHITLCGDRPDDIEAQLRFLADQGVDLVITSGGLGPTADDLTVATVARFCGRSLVLDEALEQKIADILRTVTARREGVDFDAVMAANRKQAMVPEGAHVLDPVGTAPGVVVPGAPTVVVLPGPPRELQPMWRAAIATEVLQQAIAGRTEYEQQTVRMFGLPESGLAETLRSAEREVPGFDRLEITTCLRRGELEIVTRYEPDAADAYSALADYLREHHGSAIFSEDGALVDDLVADRLAGRRIATAESCTAGLLAARLTERPGSSAHVAGGVIAYANAAKTEVLGVDPQLIEAHGAVSEPVAVAMADGVLRRFAADTAVAITGIAGPGGGTAEKPVGTVCFCVRLADGRTVTRTLRLPGNRSDIRERSTTVAMHLLLRTLGEAG</sequence>
<dbReference type="SUPFAM" id="SSF53218">
    <property type="entry name" value="Molybdenum cofactor biosynthesis proteins"/>
    <property type="match status" value="1"/>
</dbReference>
<evidence type="ECO:0000313" key="3">
    <source>
        <dbReference type="EMBL" id="MCZ8381100.1"/>
    </source>
</evidence>
<feature type="domain" description="MoaB/Mog" evidence="2">
    <location>
        <begin position="6"/>
        <end position="180"/>
    </location>
</feature>
<dbReference type="PANTHER" id="PTHR13939">
    <property type="entry name" value="NICOTINAMIDE-NUCLEOTIDE AMIDOHYDROLASE PNCC"/>
    <property type="match status" value="1"/>
</dbReference>